<sequence>MVAPLLHFSSQPNPTRTSFRETALAHSEIEARKAVLRRSLLLNRITPLPSTNRRIVTTLTTLIYRSQARNVACVWPLPGEVDLRPLCRALWRLGRQICLPETPPRGQPLRFRRWHPGVSLRKGLFGTVYPAAPLCRPDLILVPVVGFDRCGGRLGYGGGYYDRTLARYRDLPAIGYAQASQEVTAVPAGRHDQPLSCLVTEREVLHFPS</sequence>
<dbReference type="RefSeq" id="WP_165600267.1">
    <property type="nucleotide sequence ID" value="NZ_SORZ01000001.1"/>
</dbReference>
<dbReference type="SUPFAM" id="SSF100950">
    <property type="entry name" value="NagB/RpiA/CoA transferase-like"/>
    <property type="match status" value="1"/>
</dbReference>
<evidence type="ECO:0000313" key="6">
    <source>
        <dbReference type="EMBL" id="TPW35844.1"/>
    </source>
</evidence>
<feature type="binding site" evidence="4">
    <location>
        <position position="80"/>
    </location>
    <ligand>
        <name>substrate</name>
    </ligand>
</feature>
<dbReference type="GO" id="GO:0035999">
    <property type="term" value="P:tetrahydrofolate interconversion"/>
    <property type="evidence" value="ECO:0007669"/>
    <property type="project" value="TreeGrafter"/>
</dbReference>
<dbReference type="Pfam" id="PF01812">
    <property type="entry name" value="5-FTHF_cyc-lig"/>
    <property type="match status" value="1"/>
</dbReference>
<keyword evidence="5" id="KW-0479">Metal-binding</keyword>
<dbReference type="GO" id="GO:0046872">
    <property type="term" value="F:metal ion binding"/>
    <property type="evidence" value="ECO:0007669"/>
    <property type="project" value="UniProtKB-KW"/>
</dbReference>
<keyword evidence="7" id="KW-1185">Reference proteome</keyword>
<dbReference type="Gene3D" id="3.40.50.10420">
    <property type="entry name" value="NagB/RpiA/CoA transferase-like"/>
    <property type="match status" value="1"/>
</dbReference>
<comment type="similarity">
    <text evidence="1 5">Belongs to the 5-formyltetrahydrofolate cyclo-ligase family.</text>
</comment>
<gene>
    <name evidence="6" type="ORF">E3202_02650</name>
</gene>
<comment type="catalytic activity">
    <reaction evidence="5">
        <text>(6S)-5-formyl-5,6,7,8-tetrahydrofolate + ATP = (6R)-5,10-methenyltetrahydrofolate + ADP + phosphate</text>
        <dbReference type="Rhea" id="RHEA:10488"/>
        <dbReference type="ChEBI" id="CHEBI:30616"/>
        <dbReference type="ChEBI" id="CHEBI:43474"/>
        <dbReference type="ChEBI" id="CHEBI:57455"/>
        <dbReference type="ChEBI" id="CHEBI:57457"/>
        <dbReference type="ChEBI" id="CHEBI:456216"/>
        <dbReference type="EC" id="6.3.3.2"/>
    </reaction>
</comment>
<evidence type="ECO:0000313" key="7">
    <source>
        <dbReference type="Proteomes" id="UP000315037"/>
    </source>
</evidence>
<comment type="cofactor">
    <cofactor evidence="5">
        <name>Mg(2+)</name>
        <dbReference type="ChEBI" id="CHEBI:18420"/>
    </cofactor>
</comment>
<dbReference type="PANTHER" id="PTHR23407:SF1">
    <property type="entry name" value="5-FORMYLTETRAHYDROFOLATE CYCLO-LIGASE"/>
    <property type="match status" value="1"/>
</dbReference>
<dbReference type="Proteomes" id="UP000315037">
    <property type="component" value="Unassembled WGS sequence"/>
</dbReference>
<protein>
    <recommendedName>
        <fullName evidence="5">5-formyltetrahydrofolate cyclo-ligase</fullName>
        <ecNumber evidence="5">6.3.3.2</ecNumber>
    </recommendedName>
</protein>
<dbReference type="InterPro" id="IPR024185">
    <property type="entry name" value="FTHF_cligase-like_sf"/>
</dbReference>
<keyword evidence="5" id="KW-0460">Magnesium</keyword>
<accession>A0A506UR76</accession>
<evidence type="ECO:0000256" key="5">
    <source>
        <dbReference type="RuleBase" id="RU361279"/>
    </source>
</evidence>
<proteinExistence type="inferred from homology"/>
<dbReference type="PIRSF" id="PIRSF006806">
    <property type="entry name" value="FTHF_cligase"/>
    <property type="match status" value="1"/>
</dbReference>
<keyword evidence="3 4" id="KW-0067">ATP-binding</keyword>
<dbReference type="EC" id="6.3.3.2" evidence="5"/>
<reference evidence="6 7" key="1">
    <citation type="submission" date="2019-03" db="EMBL/GenBank/DDBJ databases">
        <title>The complete genome sequence of Neokomagataea sp. Jb2 NBRC113641.</title>
        <authorList>
            <person name="Chua K.-O."/>
            <person name="Chan K.-G."/>
            <person name="See-Too W.-S."/>
        </authorList>
    </citation>
    <scope>NUCLEOTIDE SEQUENCE [LARGE SCALE GENOMIC DNA]</scope>
    <source>
        <strain evidence="6 7">Jb2</strain>
    </source>
</reference>
<dbReference type="InterPro" id="IPR002698">
    <property type="entry name" value="FTHF_cligase"/>
</dbReference>
<name>A0A506UR76_9PROT</name>
<evidence type="ECO:0000256" key="1">
    <source>
        <dbReference type="ARBA" id="ARBA00010638"/>
    </source>
</evidence>
<dbReference type="NCBIfam" id="TIGR02727">
    <property type="entry name" value="MTHFS_bact"/>
    <property type="match status" value="1"/>
</dbReference>
<dbReference type="AlphaFoldDB" id="A0A506UR76"/>
<evidence type="ECO:0000256" key="2">
    <source>
        <dbReference type="ARBA" id="ARBA00022741"/>
    </source>
</evidence>
<dbReference type="EMBL" id="SORZ01000001">
    <property type="protein sequence ID" value="TPW35844.1"/>
    <property type="molecule type" value="Genomic_DNA"/>
</dbReference>
<evidence type="ECO:0000256" key="3">
    <source>
        <dbReference type="ARBA" id="ARBA00022840"/>
    </source>
</evidence>
<dbReference type="GO" id="GO:0009396">
    <property type="term" value="P:folic acid-containing compound biosynthetic process"/>
    <property type="evidence" value="ECO:0007669"/>
    <property type="project" value="TreeGrafter"/>
</dbReference>
<organism evidence="6 7">
    <name type="scientific">Oecophyllibacter saccharovorans</name>
    <dbReference type="NCBI Taxonomy" id="2558360"/>
    <lineage>
        <taxon>Bacteria</taxon>
        <taxon>Pseudomonadati</taxon>
        <taxon>Pseudomonadota</taxon>
        <taxon>Alphaproteobacteria</taxon>
        <taxon>Acetobacterales</taxon>
        <taxon>Acetobacteraceae</taxon>
        <taxon>Oecophyllibacter</taxon>
    </lineage>
</organism>
<comment type="caution">
    <text evidence="6">The sequence shown here is derived from an EMBL/GenBank/DDBJ whole genome shotgun (WGS) entry which is preliminary data.</text>
</comment>
<feature type="binding site" evidence="4">
    <location>
        <begin position="33"/>
        <end position="37"/>
    </location>
    <ligand>
        <name>ATP</name>
        <dbReference type="ChEBI" id="CHEBI:30616"/>
    </ligand>
</feature>
<evidence type="ECO:0000256" key="4">
    <source>
        <dbReference type="PIRSR" id="PIRSR006806-1"/>
    </source>
</evidence>
<feature type="binding site" evidence="4">
    <location>
        <begin position="153"/>
        <end position="161"/>
    </location>
    <ligand>
        <name>ATP</name>
        <dbReference type="ChEBI" id="CHEBI:30616"/>
    </ligand>
</feature>
<dbReference type="GO" id="GO:0005524">
    <property type="term" value="F:ATP binding"/>
    <property type="evidence" value="ECO:0007669"/>
    <property type="project" value="UniProtKB-KW"/>
</dbReference>
<dbReference type="InterPro" id="IPR037171">
    <property type="entry name" value="NagB/RpiA_transferase-like"/>
</dbReference>
<dbReference type="PANTHER" id="PTHR23407">
    <property type="entry name" value="ATPASE INHIBITOR/5-FORMYLTETRAHYDROFOLATE CYCLO-LIGASE"/>
    <property type="match status" value="1"/>
</dbReference>
<dbReference type="GO" id="GO:0030272">
    <property type="term" value="F:5-formyltetrahydrofolate cyclo-ligase activity"/>
    <property type="evidence" value="ECO:0007669"/>
    <property type="project" value="UniProtKB-EC"/>
</dbReference>
<keyword evidence="2 4" id="KW-0547">Nucleotide-binding</keyword>
<keyword evidence="6" id="KW-0436">Ligase</keyword>